<accession>A0ACC2RD19</accession>
<evidence type="ECO:0000313" key="2">
    <source>
        <dbReference type="Proteomes" id="UP001231649"/>
    </source>
</evidence>
<organism evidence="1 2">
    <name type="scientific">Mythimna loreyi</name>
    <dbReference type="NCBI Taxonomy" id="667449"/>
    <lineage>
        <taxon>Eukaryota</taxon>
        <taxon>Metazoa</taxon>
        <taxon>Ecdysozoa</taxon>
        <taxon>Arthropoda</taxon>
        <taxon>Hexapoda</taxon>
        <taxon>Insecta</taxon>
        <taxon>Pterygota</taxon>
        <taxon>Neoptera</taxon>
        <taxon>Endopterygota</taxon>
        <taxon>Lepidoptera</taxon>
        <taxon>Glossata</taxon>
        <taxon>Ditrysia</taxon>
        <taxon>Noctuoidea</taxon>
        <taxon>Noctuidae</taxon>
        <taxon>Noctuinae</taxon>
        <taxon>Hadenini</taxon>
        <taxon>Mythimna</taxon>
    </lineage>
</organism>
<protein>
    <submittedName>
        <fullName evidence="1">Uncharacterized protein</fullName>
    </submittedName>
</protein>
<sequence>MSNQCNAMPTQKMTNITVRQKSTFNIEKQSKRSFDSDNEPSHQSYCKRTKLMSPVKNKRALLKENPIPANNNVDLSNRYQFANPSLPVRKSNHQEQEKVIAKSLQPITDRTNSPQSSAHTLDNCEVVLTRLPETILQNQLTHYNITNNNTKNPGKTFWDTDFESDEDYLTVLPRSYVIDNSKKADASLNNTKQDFKDHTSDARSEVSKKSLQAAQLPDHSNSSFLNNNNSEVNNDPIVKSESDP</sequence>
<gene>
    <name evidence="1" type="ORF">PYW08_000629</name>
</gene>
<dbReference type="Proteomes" id="UP001231649">
    <property type="component" value="Chromosome 1"/>
</dbReference>
<comment type="caution">
    <text evidence="1">The sequence shown here is derived from an EMBL/GenBank/DDBJ whole genome shotgun (WGS) entry which is preliminary data.</text>
</comment>
<dbReference type="EMBL" id="CM056777">
    <property type="protein sequence ID" value="KAJ8738034.1"/>
    <property type="molecule type" value="Genomic_DNA"/>
</dbReference>
<name>A0ACC2RD19_9NEOP</name>
<proteinExistence type="predicted"/>
<evidence type="ECO:0000313" key="1">
    <source>
        <dbReference type="EMBL" id="KAJ8738034.1"/>
    </source>
</evidence>
<reference evidence="1" key="1">
    <citation type="submission" date="2023-03" db="EMBL/GenBank/DDBJ databases">
        <title>Chromosome-level genomes of two armyworms, Mythimna separata and Mythimna loreyi, provide insights into the biosynthesis and reception of sex pheromones.</title>
        <authorList>
            <person name="Zhao H."/>
        </authorList>
    </citation>
    <scope>NUCLEOTIDE SEQUENCE</scope>
    <source>
        <strain evidence="1">BeijingLab</strain>
    </source>
</reference>
<keyword evidence="2" id="KW-1185">Reference proteome</keyword>